<feature type="domain" description="L,D-TPase catalytic" evidence="15">
    <location>
        <begin position="261"/>
        <end position="396"/>
    </location>
</feature>
<evidence type="ECO:0000256" key="12">
    <source>
        <dbReference type="ARBA" id="ARBA00060592"/>
    </source>
</evidence>
<proteinExistence type="predicted"/>
<evidence type="ECO:0000256" key="1">
    <source>
        <dbReference type="ARBA" id="ARBA00004752"/>
    </source>
</evidence>
<dbReference type="PANTHER" id="PTHR30582">
    <property type="entry name" value="L,D-TRANSPEPTIDASE"/>
    <property type="match status" value="1"/>
</dbReference>
<dbReference type="InterPro" id="IPR005490">
    <property type="entry name" value="LD_TPept_cat_dom"/>
</dbReference>
<keyword evidence="9 16" id="KW-0449">Lipoprotein</keyword>
<feature type="region of interest" description="Disordered" evidence="14">
    <location>
        <begin position="34"/>
        <end position="65"/>
    </location>
</feature>
<dbReference type="CDD" id="cd16913">
    <property type="entry name" value="YkuD_like"/>
    <property type="match status" value="1"/>
</dbReference>
<evidence type="ECO:0000259" key="15">
    <source>
        <dbReference type="PROSITE" id="PS52029"/>
    </source>
</evidence>
<feature type="compositionally biased region" description="Basic and acidic residues" evidence="14">
    <location>
        <begin position="47"/>
        <end position="65"/>
    </location>
</feature>
<evidence type="ECO:0000256" key="14">
    <source>
        <dbReference type="SAM" id="MobiDB-lite"/>
    </source>
</evidence>
<feature type="active site" description="Proton donor/acceptor" evidence="13">
    <location>
        <position position="346"/>
    </location>
</feature>
<comment type="pathway">
    <text evidence="1 13">Cell wall biogenesis; peptidoglycan biosynthesis.</text>
</comment>
<evidence type="ECO:0000256" key="13">
    <source>
        <dbReference type="PROSITE-ProRule" id="PRU01373"/>
    </source>
</evidence>
<dbReference type="RefSeq" id="WP_185028368.1">
    <property type="nucleotide sequence ID" value="NZ_BNBN01000004.1"/>
</dbReference>
<evidence type="ECO:0000256" key="7">
    <source>
        <dbReference type="ARBA" id="ARBA00023136"/>
    </source>
</evidence>
<evidence type="ECO:0000256" key="8">
    <source>
        <dbReference type="ARBA" id="ARBA00023139"/>
    </source>
</evidence>
<accession>A0A7X0LPQ7</accession>
<sequence length="425" mass="45117">MEKRVITNSRRRRRGLAAASALLGGVLVLSGCSDDGKGGGSGSADADASKKSQEQADEAAAKDTSKARIEIVPKAGATNVGINNDTKVTVADGRLTEVTLTDAAGKPVKGTIAADGTSWQPDTRLQRATVYRLSVTAEDADKRAAHENRSFTTVSPKNSFIGNFTPDDGSKVGVGMPVSIRFDKPITNKKAVQSAIDVSSSSGQEVVGHWFDSQRLDFRPQDYWKADSTVKMKLALDGVEGANGITGVQDKTVTFRIGRNQVSTVDVKTKKMTVTQDGKVVKTIPISAGSPENPTYNGKMVISEKFKETRMDGATVGFTDDDGKGEYDIKDVPHAMRLSTSGTFIHGNYWGKGIFGTANTSHGCVGLEDAKGADDPGKPGAWFFNNSLVGDVVIVKNSPDKTIKPDNGLNGWNLDWAAWKAGSAV</sequence>
<organism evidence="16 17">
    <name type="scientific">Streptomyces candidus</name>
    <dbReference type="NCBI Taxonomy" id="67283"/>
    <lineage>
        <taxon>Bacteria</taxon>
        <taxon>Bacillati</taxon>
        <taxon>Actinomycetota</taxon>
        <taxon>Actinomycetes</taxon>
        <taxon>Kitasatosporales</taxon>
        <taxon>Streptomycetaceae</taxon>
        <taxon>Streptomyces</taxon>
    </lineage>
</organism>
<dbReference type="PROSITE" id="PS51257">
    <property type="entry name" value="PROKAR_LIPOPROTEIN"/>
    <property type="match status" value="1"/>
</dbReference>
<dbReference type="CDD" id="cd13432">
    <property type="entry name" value="LDT_IgD_like_2"/>
    <property type="match status" value="1"/>
</dbReference>
<evidence type="ECO:0000313" key="16">
    <source>
        <dbReference type="EMBL" id="MBB6435136.1"/>
    </source>
</evidence>
<dbReference type="GO" id="GO:0016746">
    <property type="term" value="F:acyltransferase activity"/>
    <property type="evidence" value="ECO:0007669"/>
    <property type="project" value="UniProtKB-KW"/>
</dbReference>
<dbReference type="PROSITE" id="PS52029">
    <property type="entry name" value="LD_TPASE"/>
    <property type="match status" value="1"/>
</dbReference>
<keyword evidence="5 13" id="KW-0133">Cell shape</keyword>
<dbReference type="EMBL" id="JACHEM010000003">
    <property type="protein sequence ID" value="MBB6435136.1"/>
    <property type="molecule type" value="Genomic_DNA"/>
</dbReference>
<dbReference type="InterPro" id="IPR038063">
    <property type="entry name" value="Transpep_catalytic_dom"/>
</dbReference>
<keyword evidence="6 13" id="KW-0573">Peptidoglycan synthesis</keyword>
<dbReference type="SUPFAM" id="SSF141523">
    <property type="entry name" value="L,D-transpeptidase catalytic domain-like"/>
    <property type="match status" value="1"/>
</dbReference>
<evidence type="ECO:0000256" key="3">
    <source>
        <dbReference type="ARBA" id="ARBA00022679"/>
    </source>
</evidence>
<name>A0A7X0LPQ7_9ACTN</name>
<dbReference type="GO" id="GO:0071555">
    <property type="term" value="P:cell wall organization"/>
    <property type="evidence" value="ECO:0007669"/>
    <property type="project" value="UniProtKB-UniRule"/>
</dbReference>
<dbReference type="Gene3D" id="2.60.40.3780">
    <property type="match status" value="1"/>
</dbReference>
<keyword evidence="10" id="KW-0012">Acyltransferase</keyword>
<keyword evidence="8" id="KW-0564">Palmitate</keyword>
<keyword evidence="3" id="KW-0808">Transferase</keyword>
<dbReference type="InterPro" id="IPR041280">
    <property type="entry name" value="Big_10"/>
</dbReference>
<keyword evidence="7" id="KW-0472">Membrane</keyword>
<evidence type="ECO:0000256" key="9">
    <source>
        <dbReference type="ARBA" id="ARBA00023288"/>
    </source>
</evidence>
<evidence type="ECO:0000313" key="17">
    <source>
        <dbReference type="Proteomes" id="UP000540423"/>
    </source>
</evidence>
<dbReference type="Gene3D" id="2.60.40.3710">
    <property type="match status" value="1"/>
</dbReference>
<dbReference type="GO" id="GO:0005576">
    <property type="term" value="C:extracellular region"/>
    <property type="evidence" value="ECO:0007669"/>
    <property type="project" value="TreeGrafter"/>
</dbReference>
<evidence type="ECO:0000256" key="5">
    <source>
        <dbReference type="ARBA" id="ARBA00022960"/>
    </source>
</evidence>
<dbReference type="Gene3D" id="2.40.440.10">
    <property type="entry name" value="L,D-transpeptidase catalytic domain-like"/>
    <property type="match status" value="1"/>
</dbReference>
<dbReference type="Pfam" id="PF03734">
    <property type="entry name" value="YkuD"/>
    <property type="match status" value="1"/>
</dbReference>
<dbReference type="InterPro" id="IPR050979">
    <property type="entry name" value="LD-transpeptidase"/>
</dbReference>
<keyword evidence="11 13" id="KW-0961">Cell wall biogenesis/degradation</keyword>
<keyword evidence="2" id="KW-1003">Cell membrane</keyword>
<evidence type="ECO:0000256" key="10">
    <source>
        <dbReference type="ARBA" id="ARBA00023315"/>
    </source>
</evidence>
<protein>
    <submittedName>
        <fullName evidence="16">Lipoprotein-anchoring transpeptidase ErfK/SrfK</fullName>
    </submittedName>
</protein>
<reference evidence="16 17" key="1">
    <citation type="submission" date="2020-08" db="EMBL/GenBank/DDBJ databases">
        <title>Genomic Encyclopedia of Type Strains, Phase IV (KMG-IV): sequencing the most valuable type-strain genomes for metagenomic binning, comparative biology and taxonomic classification.</title>
        <authorList>
            <person name="Goeker M."/>
        </authorList>
    </citation>
    <scope>NUCLEOTIDE SEQUENCE [LARGE SCALE GENOMIC DNA]</scope>
    <source>
        <strain evidence="16 17">DSM 40141</strain>
    </source>
</reference>
<dbReference type="UniPathway" id="UPA00219"/>
<dbReference type="AlphaFoldDB" id="A0A7X0LPQ7"/>
<evidence type="ECO:0000256" key="4">
    <source>
        <dbReference type="ARBA" id="ARBA00022729"/>
    </source>
</evidence>
<dbReference type="PANTHER" id="PTHR30582:SF2">
    <property type="entry name" value="L,D-TRANSPEPTIDASE YCIB-RELATED"/>
    <property type="match status" value="1"/>
</dbReference>
<dbReference type="FunFam" id="2.40.440.10:FF:000005">
    <property type="entry name" value="L,D-transpeptidase 2"/>
    <property type="match status" value="1"/>
</dbReference>
<evidence type="ECO:0000256" key="11">
    <source>
        <dbReference type="ARBA" id="ARBA00023316"/>
    </source>
</evidence>
<keyword evidence="17" id="KW-1185">Reference proteome</keyword>
<dbReference type="Pfam" id="PF17964">
    <property type="entry name" value="Big_10"/>
    <property type="match status" value="1"/>
</dbReference>
<dbReference type="GO" id="GO:0071972">
    <property type="term" value="F:peptidoglycan L,D-transpeptidase activity"/>
    <property type="evidence" value="ECO:0007669"/>
    <property type="project" value="TreeGrafter"/>
</dbReference>
<evidence type="ECO:0000256" key="2">
    <source>
        <dbReference type="ARBA" id="ARBA00022475"/>
    </source>
</evidence>
<comment type="pathway">
    <text evidence="12">Glycan biosynthesis.</text>
</comment>
<comment type="caution">
    <text evidence="16">The sequence shown here is derived from an EMBL/GenBank/DDBJ whole genome shotgun (WGS) entry which is preliminary data.</text>
</comment>
<keyword evidence="4" id="KW-0732">Signal</keyword>
<dbReference type="FunFam" id="2.60.40.3780:FF:000001">
    <property type="entry name" value="L,D-transpeptidase 2"/>
    <property type="match status" value="1"/>
</dbReference>
<evidence type="ECO:0000256" key="6">
    <source>
        <dbReference type="ARBA" id="ARBA00022984"/>
    </source>
</evidence>
<dbReference type="GO" id="GO:0008360">
    <property type="term" value="P:regulation of cell shape"/>
    <property type="evidence" value="ECO:0007669"/>
    <property type="project" value="UniProtKB-UniRule"/>
</dbReference>
<feature type="active site" description="Nucleophile" evidence="13">
    <location>
        <position position="364"/>
    </location>
</feature>
<dbReference type="GO" id="GO:0018104">
    <property type="term" value="P:peptidoglycan-protein cross-linking"/>
    <property type="evidence" value="ECO:0007669"/>
    <property type="project" value="TreeGrafter"/>
</dbReference>
<dbReference type="Proteomes" id="UP000540423">
    <property type="component" value="Unassembled WGS sequence"/>
</dbReference>
<gene>
    <name evidence="16" type="ORF">HNQ79_001587</name>
</gene>